<evidence type="ECO:0000259" key="2">
    <source>
        <dbReference type="Pfam" id="PF01433"/>
    </source>
</evidence>
<evidence type="ECO:0008006" key="6">
    <source>
        <dbReference type="Google" id="ProtNLM"/>
    </source>
</evidence>
<dbReference type="Pfam" id="PF01433">
    <property type="entry name" value="Peptidase_M1"/>
    <property type="match status" value="1"/>
</dbReference>
<dbReference type="Gene3D" id="1.10.390.10">
    <property type="entry name" value="Neutral Protease Domain 2"/>
    <property type="match status" value="1"/>
</dbReference>
<dbReference type="InterPro" id="IPR027268">
    <property type="entry name" value="Peptidase_M4/M1_CTD_sf"/>
</dbReference>
<dbReference type="RefSeq" id="WP_345505823.1">
    <property type="nucleotide sequence ID" value="NZ_BAABIW010000006.1"/>
</dbReference>
<feature type="chain" id="PRO_5046344052" description="Membrane alanyl aminopeptidase" evidence="1">
    <location>
        <begin position="24"/>
        <end position="744"/>
    </location>
</feature>
<dbReference type="EMBL" id="BAABIW010000006">
    <property type="protein sequence ID" value="GAA5018129.1"/>
    <property type="molecule type" value="Genomic_DNA"/>
</dbReference>
<dbReference type="InterPro" id="IPR014782">
    <property type="entry name" value="Peptidase_M1_dom"/>
</dbReference>
<dbReference type="Pfam" id="PF20773">
    <property type="entry name" value="InhA-like_MAM"/>
    <property type="match status" value="1"/>
</dbReference>
<gene>
    <name evidence="4" type="ORF">GCM10023258_04750</name>
</gene>
<evidence type="ECO:0000313" key="5">
    <source>
        <dbReference type="Proteomes" id="UP001500427"/>
    </source>
</evidence>
<dbReference type="InterPro" id="IPR045357">
    <property type="entry name" value="Aminopeptidase_N-like_N"/>
</dbReference>
<feature type="signal peptide" evidence="1">
    <location>
        <begin position="1"/>
        <end position="23"/>
    </location>
</feature>
<feature type="domain" description="Peptidase M1 membrane alanine aminopeptidase" evidence="2">
    <location>
        <begin position="555"/>
        <end position="697"/>
    </location>
</feature>
<dbReference type="CDD" id="cd09603">
    <property type="entry name" value="M1_APN_like"/>
    <property type="match status" value="1"/>
</dbReference>
<proteinExistence type="predicted"/>
<dbReference type="Gene3D" id="2.60.40.1730">
    <property type="entry name" value="tricorn interacting facor f3 domain"/>
    <property type="match status" value="1"/>
</dbReference>
<sequence>MRPISTFASLTAAAALAVLPLGAATGAPRAASPASSAPTATAATASAATASGVTVVHRHHGFRPGAGSVGDPYVGHLGNGGYDVRHYDLAVSYDPATDRLRGRAGISAVATQDLSRFNLDLVGLTVRSVTVDGRAARWNRAGGELRITPPRGLRTKRAFTTVVVYDGVPATLPDGSGFVHTGDGALVIGEPEVAATWFPVNDHPSDKATYHFDVTVPKGLTAVANGSLTRTRTHHGWTTWTWDARAPMASYLATATIGRFDLRRSTHAGIAIWDAVDPALHDPVARPRTGSSFAISGQADSSYKRLTRTIAVPAGGASVTFWVTRRTEQRWDHFFVEARHPGGDDWTTLPDANGHSSADTGDSCPQWLELHPFLTHYQHDDGDGTCTPSGTTGQWNAAAGKSSGPEQWRIDLTPYAGSTVELSLSYASDQSVQLPGVFIDDIAVSTGEGSTSFEPDGDVMDGWTVPGPPAGSPVNENDWSVGGVADVPPPPGVGADASLARESEVLDFLSATFGRYPFRASGGIVDDDPDLGFALENQTRPIYSQVFFDQPEGDTGVVVHELAHQWFGDSVSVRRWKDIWLNEGFATYAEWLWSEHDGQGSAQENFDFWFGAIASQSPFWQVVIGDPGRDLMFDDAVYLRGGMTLHQLRLTVGDEAFFTILRTWARTHRYGNGTTGQFIALAERVSHRQLDAFFDTWLRTPGKPVLPGAAPSATGRRAAALGLAAAPAGSRSLVIRFKQGLALR</sequence>
<keyword evidence="1" id="KW-0732">Signal</keyword>
<reference evidence="5" key="1">
    <citation type="journal article" date="2019" name="Int. J. Syst. Evol. Microbiol.">
        <title>The Global Catalogue of Microorganisms (GCM) 10K type strain sequencing project: providing services to taxonomists for standard genome sequencing and annotation.</title>
        <authorList>
            <consortium name="The Broad Institute Genomics Platform"/>
            <consortium name="The Broad Institute Genome Sequencing Center for Infectious Disease"/>
            <person name="Wu L."/>
            <person name="Ma J."/>
        </authorList>
    </citation>
    <scope>NUCLEOTIDE SEQUENCE [LARGE SCALE GENOMIC DNA]</scope>
    <source>
        <strain evidence="5">JCM 17687</strain>
    </source>
</reference>
<evidence type="ECO:0000313" key="4">
    <source>
        <dbReference type="EMBL" id="GAA5018129.1"/>
    </source>
</evidence>
<dbReference type="Pfam" id="PF17900">
    <property type="entry name" value="Peptidase_M1_N"/>
    <property type="match status" value="1"/>
</dbReference>
<comment type="caution">
    <text evidence="4">The sequence shown here is derived from an EMBL/GenBank/DDBJ whole genome shotgun (WGS) entry which is preliminary data.</text>
</comment>
<dbReference type="PANTHER" id="PTHR11533:SF297">
    <property type="entry name" value="AMINOPEPTIDASE N"/>
    <property type="match status" value="1"/>
</dbReference>
<evidence type="ECO:0000256" key="1">
    <source>
        <dbReference type="SAM" id="SignalP"/>
    </source>
</evidence>
<name>A0ABP9J366_9MICO</name>
<dbReference type="SUPFAM" id="SSF55486">
    <property type="entry name" value="Metalloproteases ('zincins'), catalytic domain"/>
    <property type="match status" value="1"/>
</dbReference>
<dbReference type="SUPFAM" id="SSF63737">
    <property type="entry name" value="Leukotriene A4 hydrolase N-terminal domain"/>
    <property type="match status" value="1"/>
</dbReference>
<dbReference type="PANTHER" id="PTHR11533">
    <property type="entry name" value="PROTEASE M1 ZINC METALLOPROTEASE"/>
    <property type="match status" value="1"/>
</dbReference>
<feature type="domain" description="Aminopeptidase N-like N-terminal" evidence="3">
    <location>
        <begin position="86"/>
        <end position="252"/>
    </location>
</feature>
<accession>A0ABP9J366</accession>
<keyword evidence="5" id="KW-1185">Reference proteome</keyword>
<dbReference type="InterPro" id="IPR050344">
    <property type="entry name" value="Peptidase_M1_aminopeptidases"/>
</dbReference>
<organism evidence="4 5">
    <name type="scientific">Terrabacter aeriphilus</name>
    <dbReference type="NCBI Taxonomy" id="515662"/>
    <lineage>
        <taxon>Bacteria</taxon>
        <taxon>Bacillati</taxon>
        <taxon>Actinomycetota</taxon>
        <taxon>Actinomycetes</taxon>
        <taxon>Micrococcales</taxon>
        <taxon>Intrasporangiaceae</taxon>
        <taxon>Terrabacter</taxon>
    </lineage>
</organism>
<protein>
    <recommendedName>
        <fullName evidence="6">Membrane alanyl aminopeptidase</fullName>
    </recommendedName>
</protein>
<dbReference type="Proteomes" id="UP001500427">
    <property type="component" value="Unassembled WGS sequence"/>
</dbReference>
<dbReference type="InterPro" id="IPR042097">
    <property type="entry name" value="Aminopeptidase_N-like_N_sf"/>
</dbReference>
<evidence type="ECO:0000259" key="3">
    <source>
        <dbReference type="Pfam" id="PF17900"/>
    </source>
</evidence>